<reference evidence="12 13" key="1">
    <citation type="submission" date="2020-04" db="EMBL/GenBank/DDBJ databases">
        <title>Draft genome sequence of Caldanaerobacter sunterraneus. strain 1523vc isolated from Griffin hot spring, Kamchatka, Russia.</title>
        <authorList>
            <person name="Toshchakov S.V."/>
            <person name="Podosokorskaya O.A."/>
            <person name="Kublanov I.V."/>
            <person name="Korzhenkov A."/>
            <person name="Patrushev M.V."/>
        </authorList>
    </citation>
    <scope>NUCLEOTIDE SEQUENCE [LARGE SCALE GENOMIC DNA]</scope>
    <source>
        <strain evidence="12 13">1523vc</strain>
    </source>
</reference>
<accession>A0A7Y2L7W3</accession>
<evidence type="ECO:0000256" key="6">
    <source>
        <dbReference type="ARBA" id="ARBA00022763"/>
    </source>
</evidence>
<evidence type="ECO:0000256" key="9">
    <source>
        <dbReference type="HAMAP-Rule" id="MF_00772"/>
    </source>
</evidence>
<dbReference type="Pfam" id="PF01035">
    <property type="entry name" value="DNA_binding_1"/>
    <property type="match status" value="1"/>
</dbReference>
<evidence type="ECO:0000313" key="12">
    <source>
        <dbReference type="EMBL" id="NNG67453.1"/>
    </source>
</evidence>
<keyword evidence="7 9" id="KW-0234">DNA repair</keyword>
<dbReference type="InterPro" id="IPR036631">
    <property type="entry name" value="MGMT_N_sf"/>
</dbReference>
<dbReference type="FunFam" id="1.10.10.10:FF:000214">
    <property type="entry name" value="Methylated-DNA--protein-cysteine methyltransferase"/>
    <property type="match status" value="1"/>
</dbReference>
<gene>
    <name evidence="12" type="ORF">HKI81_09560</name>
</gene>
<dbReference type="GO" id="GO:0032259">
    <property type="term" value="P:methylation"/>
    <property type="evidence" value="ECO:0007669"/>
    <property type="project" value="UniProtKB-KW"/>
</dbReference>
<dbReference type="InterPro" id="IPR036217">
    <property type="entry name" value="MethylDNA_cys_MeTrfase_DNAb"/>
</dbReference>
<dbReference type="GO" id="GO:0006307">
    <property type="term" value="P:DNA alkylation repair"/>
    <property type="evidence" value="ECO:0007669"/>
    <property type="project" value="UniProtKB-UniRule"/>
</dbReference>
<dbReference type="Gene3D" id="3.30.160.70">
    <property type="entry name" value="Methylated DNA-protein cysteine methyltransferase domain"/>
    <property type="match status" value="1"/>
</dbReference>
<sequence>MIYKRFNSPVGVLTVFSSGKGICRIEFENEKFSLEGFKEGSDFYIEECIRQLDLYFQKRLRNFDVKLDLQGTEFQMAVWEEILKIPYGSVVTYGEIARRIGKPKAARAVGQALNKNPIPIIIPCHRVIGSGGNLTGFGGGIEIKKFLLNHEGVKIGG</sequence>
<dbReference type="InterPro" id="IPR001497">
    <property type="entry name" value="MethylDNA_cys_MeTrfase_AS"/>
</dbReference>
<feature type="domain" description="Methylguanine DNA methyltransferase ribonuclease-like" evidence="11">
    <location>
        <begin position="1"/>
        <end position="69"/>
    </location>
</feature>
<dbReference type="Pfam" id="PF02870">
    <property type="entry name" value="Methyltransf_1N"/>
    <property type="match status" value="1"/>
</dbReference>
<keyword evidence="3 9" id="KW-0963">Cytoplasm</keyword>
<organism evidence="12 13">
    <name type="scientific">Caldanaerobacter subterraneus</name>
    <dbReference type="NCBI Taxonomy" id="911092"/>
    <lineage>
        <taxon>Bacteria</taxon>
        <taxon>Bacillati</taxon>
        <taxon>Bacillota</taxon>
        <taxon>Clostridia</taxon>
        <taxon>Thermoanaerobacterales</taxon>
        <taxon>Thermoanaerobacteraceae</taxon>
        <taxon>Caldanaerobacter</taxon>
    </lineage>
</organism>
<feature type="active site" description="Nucleophile; methyl group acceptor" evidence="9">
    <location>
        <position position="124"/>
    </location>
</feature>
<keyword evidence="5 9" id="KW-0808">Transferase</keyword>
<proteinExistence type="inferred from homology"/>
<evidence type="ECO:0000256" key="4">
    <source>
        <dbReference type="ARBA" id="ARBA00022603"/>
    </source>
</evidence>
<dbReference type="EC" id="2.1.1.63" evidence="9"/>
<keyword evidence="6 9" id="KW-0227">DNA damage</keyword>
<comment type="miscellaneous">
    <text evidence="9">This enzyme catalyzes only one turnover and therefore is not strictly catalytic. According to one definition, an enzyme is a biocatalyst that acts repeatedly and over many reaction cycles.</text>
</comment>
<evidence type="ECO:0000256" key="7">
    <source>
        <dbReference type="ARBA" id="ARBA00023204"/>
    </source>
</evidence>
<name>A0A7Y2L7W3_9THEO</name>
<dbReference type="NCBIfam" id="TIGR00589">
    <property type="entry name" value="ogt"/>
    <property type="match status" value="1"/>
</dbReference>
<evidence type="ECO:0000256" key="1">
    <source>
        <dbReference type="ARBA" id="ARBA00001286"/>
    </source>
</evidence>
<feature type="domain" description="Methylated-DNA-[protein]-cysteine S-methyltransferase DNA binding" evidence="10">
    <location>
        <begin position="73"/>
        <end position="153"/>
    </location>
</feature>
<dbReference type="SUPFAM" id="SSF53155">
    <property type="entry name" value="Methylated DNA-protein cysteine methyltransferase domain"/>
    <property type="match status" value="1"/>
</dbReference>
<dbReference type="EMBL" id="JABEQB010000028">
    <property type="protein sequence ID" value="NNG67453.1"/>
    <property type="molecule type" value="Genomic_DNA"/>
</dbReference>
<dbReference type="InterPro" id="IPR014048">
    <property type="entry name" value="MethylDNA_cys_MeTrfase_DNA-bd"/>
</dbReference>
<evidence type="ECO:0000256" key="2">
    <source>
        <dbReference type="ARBA" id="ARBA00008711"/>
    </source>
</evidence>
<comment type="catalytic activity">
    <reaction evidence="1 9">
        <text>a 4-O-methyl-thymidine in DNA + L-cysteinyl-[protein] = a thymidine in DNA + S-methyl-L-cysteinyl-[protein]</text>
        <dbReference type="Rhea" id="RHEA:53428"/>
        <dbReference type="Rhea" id="RHEA-COMP:10131"/>
        <dbReference type="Rhea" id="RHEA-COMP:10132"/>
        <dbReference type="Rhea" id="RHEA-COMP:13555"/>
        <dbReference type="Rhea" id="RHEA-COMP:13556"/>
        <dbReference type="ChEBI" id="CHEBI:29950"/>
        <dbReference type="ChEBI" id="CHEBI:82612"/>
        <dbReference type="ChEBI" id="CHEBI:137386"/>
        <dbReference type="ChEBI" id="CHEBI:137387"/>
        <dbReference type="EC" id="2.1.1.63"/>
    </reaction>
</comment>
<dbReference type="InterPro" id="IPR036388">
    <property type="entry name" value="WH-like_DNA-bd_sf"/>
</dbReference>
<keyword evidence="4 9" id="KW-0489">Methyltransferase</keyword>
<dbReference type="GO" id="GO:0005737">
    <property type="term" value="C:cytoplasm"/>
    <property type="evidence" value="ECO:0007669"/>
    <property type="project" value="UniProtKB-SubCell"/>
</dbReference>
<comment type="subcellular location">
    <subcellularLocation>
        <location evidence="9">Cytoplasm</location>
    </subcellularLocation>
</comment>
<comment type="caution">
    <text evidence="12">The sequence shown here is derived from an EMBL/GenBank/DDBJ whole genome shotgun (WGS) entry which is preliminary data.</text>
</comment>
<dbReference type="PROSITE" id="PS00374">
    <property type="entry name" value="MGMT"/>
    <property type="match status" value="1"/>
</dbReference>
<evidence type="ECO:0000256" key="8">
    <source>
        <dbReference type="ARBA" id="ARBA00049348"/>
    </source>
</evidence>
<dbReference type="CDD" id="cd06445">
    <property type="entry name" value="ATase"/>
    <property type="match status" value="1"/>
</dbReference>
<dbReference type="InterPro" id="IPR023546">
    <property type="entry name" value="MGMT"/>
</dbReference>
<dbReference type="RefSeq" id="WP_170271277.1">
    <property type="nucleotide sequence ID" value="NZ_JABEQB010000028.1"/>
</dbReference>
<comment type="function">
    <text evidence="9">Involved in the cellular defense against the biological effects of O6-methylguanine (O6-MeG) and O4-methylthymine (O4-MeT) in DNA. Repairs the methylated nucleobase in DNA by stoichiometrically transferring the methyl group to a cysteine residue in the enzyme. This is a suicide reaction: the enzyme is irreversibly inactivated.</text>
</comment>
<evidence type="ECO:0000313" key="13">
    <source>
        <dbReference type="Proteomes" id="UP000529861"/>
    </source>
</evidence>
<comment type="catalytic activity">
    <reaction evidence="8 9">
        <text>a 6-O-methyl-2'-deoxyguanosine in DNA + L-cysteinyl-[protein] = S-methyl-L-cysteinyl-[protein] + a 2'-deoxyguanosine in DNA</text>
        <dbReference type="Rhea" id="RHEA:24000"/>
        <dbReference type="Rhea" id="RHEA-COMP:10131"/>
        <dbReference type="Rhea" id="RHEA-COMP:10132"/>
        <dbReference type="Rhea" id="RHEA-COMP:11367"/>
        <dbReference type="Rhea" id="RHEA-COMP:11368"/>
        <dbReference type="ChEBI" id="CHEBI:29950"/>
        <dbReference type="ChEBI" id="CHEBI:82612"/>
        <dbReference type="ChEBI" id="CHEBI:85445"/>
        <dbReference type="ChEBI" id="CHEBI:85448"/>
        <dbReference type="EC" id="2.1.1.63"/>
    </reaction>
</comment>
<dbReference type="GO" id="GO:0003908">
    <property type="term" value="F:methylated-DNA-[protein]-cysteine S-methyltransferase activity"/>
    <property type="evidence" value="ECO:0007669"/>
    <property type="project" value="UniProtKB-UniRule"/>
</dbReference>
<dbReference type="PANTHER" id="PTHR10815">
    <property type="entry name" value="METHYLATED-DNA--PROTEIN-CYSTEINE METHYLTRANSFERASE"/>
    <property type="match status" value="1"/>
</dbReference>
<dbReference type="SUPFAM" id="SSF46767">
    <property type="entry name" value="Methylated DNA-protein cysteine methyltransferase, C-terminal domain"/>
    <property type="match status" value="1"/>
</dbReference>
<dbReference type="PANTHER" id="PTHR10815:SF13">
    <property type="entry name" value="METHYLATED-DNA--PROTEIN-CYSTEINE METHYLTRANSFERASE"/>
    <property type="match status" value="1"/>
</dbReference>
<dbReference type="InterPro" id="IPR008332">
    <property type="entry name" value="MethylG_MeTrfase_N"/>
</dbReference>
<dbReference type="Gene3D" id="1.10.10.10">
    <property type="entry name" value="Winged helix-like DNA-binding domain superfamily/Winged helix DNA-binding domain"/>
    <property type="match status" value="1"/>
</dbReference>
<evidence type="ECO:0000256" key="3">
    <source>
        <dbReference type="ARBA" id="ARBA00022490"/>
    </source>
</evidence>
<dbReference type="AlphaFoldDB" id="A0A7Y2L7W3"/>
<dbReference type="Proteomes" id="UP000529861">
    <property type="component" value="Unassembled WGS sequence"/>
</dbReference>
<evidence type="ECO:0000259" key="11">
    <source>
        <dbReference type="Pfam" id="PF02870"/>
    </source>
</evidence>
<dbReference type="HAMAP" id="MF_00772">
    <property type="entry name" value="OGT"/>
    <property type="match status" value="1"/>
</dbReference>
<comment type="similarity">
    <text evidence="2 9">Belongs to the MGMT family.</text>
</comment>
<evidence type="ECO:0000256" key="5">
    <source>
        <dbReference type="ARBA" id="ARBA00022679"/>
    </source>
</evidence>
<protein>
    <recommendedName>
        <fullName evidence="9">Methylated-DNA--protein-cysteine methyltransferase</fullName>
        <ecNumber evidence="9">2.1.1.63</ecNumber>
    </recommendedName>
    <alternativeName>
        <fullName evidence="9">6-O-methylguanine-DNA methyltransferase</fullName>
        <shortName evidence="9">MGMT</shortName>
    </alternativeName>
    <alternativeName>
        <fullName evidence="9">O-6-methylguanine-DNA-alkyltransferase</fullName>
    </alternativeName>
</protein>
<evidence type="ECO:0000259" key="10">
    <source>
        <dbReference type="Pfam" id="PF01035"/>
    </source>
</evidence>